<evidence type="ECO:0000259" key="8">
    <source>
        <dbReference type="Pfam" id="PF25997"/>
    </source>
</evidence>
<sequence length="219" mass="24056">MKSKRKIVMIGMLLIMVICMATIGIYYWYNSTYFVSTEDAKVDGDLYKISSQISGKLLEFNGEEGTMVDKEQIVGQQELAGQPDSNLDTSVLRAPIKGTIIKKAVNAGEIVTAGQVLAYVVDTDKVYITANIEETKLIKLREGEKVDISIDKYKGKKFTGLIQSIGEASASEFSLLPTSTSANFTKVVQKVPVKIKLNSYGKVKLLPGINAVVRIHVKQ</sequence>
<dbReference type="GO" id="GO:0055085">
    <property type="term" value="P:transmembrane transport"/>
    <property type="evidence" value="ECO:0007669"/>
    <property type="project" value="InterPro"/>
</dbReference>
<protein>
    <submittedName>
        <fullName evidence="9">Hemolysin D</fullName>
    </submittedName>
</protein>
<evidence type="ECO:0000256" key="1">
    <source>
        <dbReference type="ARBA" id="ARBA00004167"/>
    </source>
</evidence>
<evidence type="ECO:0000313" key="9">
    <source>
        <dbReference type="EMBL" id="AWI04381.1"/>
    </source>
</evidence>
<dbReference type="EMBL" id="CP020953">
    <property type="protein sequence ID" value="AWI04381.1"/>
    <property type="molecule type" value="Genomic_DNA"/>
</dbReference>
<evidence type="ECO:0000256" key="6">
    <source>
        <dbReference type="SAM" id="Phobius"/>
    </source>
</evidence>
<evidence type="ECO:0000256" key="3">
    <source>
        <dbReference type="ARBA" id="ARBA00022692"/>
    </source>
</evidence>
<evidence type="ECO:0000256" key="5">
    <source>
        <dbReference type="ARBA" id="ARBA00023136"/>
    </source>
</evidence>
<keyword evidence="3 6" id="KW-0812">Transmembrane</keyword>
<gene>
    <name evidence="9" type="ORF">B9W14_07685</name>
</gene>
<proteinExistence type="inferred from homology"/>
<accession>A0A2U8DPI9</accession>
<dbReference type="Gene3D" id="2.40.30.170">
    <property type="match status" value="1"/>
</dbReference>
<evidence type="ECO:0000259" key="7">
    <source>
        <dbReference type="Pfam" id="PF25963"/>
    </source>
</evidence>
<dbReference type="Pfam" id="PF25963">
    <property type="entry name" value="Beta-barrel_AAEA"/>
    <property type="match status" value="1"/>
</dbReference>
<dbReference type="InterPro" id="IPR050739">
    <property type="entry name" value="MFP"/>
</dbReference>
<feature type="domain" description="p-hydroxybenzoic acid efflux pump subunit AaeA-like beta-barrel" evidence="7">
    <location>
        <begin position="126"/>
        <end position="216"/>
    </location>
</feature>
<dbReference type="InterPro" id="IPR058635">
    <property type="entry name" value="BSH_YhbJ"/>
</dbReference>
<organism evidence="9 10">
    <name type="scientific">Clostridium drakei</name>
    <dbReference type="NCBI Taxonomy" id="332101"/>
    <lineage>
        <taxon>Bacteria</taxon>
        <taxon>Bacillati</taxon>
        <taxon>Bacillota</taxon>
        <taxon>Clostridia</taxon>
        <taxon>Eubacteriales</taxon>
        <taxon>Clostridiaceae</taxon>
        <taxon>Clostridium</taxon>
    </lineage>
</organism>
<dbReference type="Pfam" id="PF25997">
    <property type="entry name" value="BSH_YhbJ"/>
    <property type="match status" value="1"/>
</dbReference>
<feature type="transmembrane region" description="Helical" evidence="6">
    <location>
        <begin position="7"/>
        <end position="29"/>
    </location>
</feature>
<keyword evidence="4 6" id="KW-1133">Transmembrane helix</keyword>
<keyword evidence="5 6" id="KW-0472">Membrane</keyword>
<dbReference type="Proteomes" id="UP000244910">
    <property type="component" value="Chromosome"/>
</dbReference>
<comment type="subcellular location">
    <subcellularLocation>
        <location evidence="1">Membrane</location>
        <topology evidence="1">Single-pass membrane protein</topology>
    </subcellularLocation>
</comment>
<dbReference type="RefSeq" id="WP_032079587.1">
    <property type="nucleotide sequence ID" value="NZ_CP020953.1"/>
</dbReference>
<dbReference type="InterPro" id="IPR058634">
    <property type="entry name" value="AaeA-lik-b-barrel"/>
</dbReference>
<evidence type="ECO:0000313" key="10">
    <source>
        <dbReference type="Proteomes" id="UP000244910"/>
    </source>
</evidence>
<dbReference type="SUPFAM" id="SSF111369">
    <property type="entry name" value="HlyD-like secretion proteins"/>
    <property type="match status" value="1"/>
</dbReference>
<keyword evidence="10" id="KW-1185">Reference proteome</keyword>
<dbReference type="OrthoDB" id="9811754at2"/>
<dbReference type="AlphaFoldDB" id="A0A2U8DPI9"/>
<dbReference type="PANTHER" id="PTHR30386">
    <property type="entry name" value="MEMBRANE FUSION SUBUNIT OF EMRAB-TOLC MULTIDRUG EFFLUX PUMP"/>
    <property type="match status" value="1"/>
</dbReference>
<dbReference type="GO" id="GO:0016020">
    <property type="term" value="C:membrane"/>
    <property type="evidence" value="ECO:0007669"/>
    <property type="project" value="UniProtKB-SubCell"/>
</dbReference>
<dbReference type="PANTHER" id="PTHR30386:SF26">
    <property type="entry name" value="TRANSPORT PROTEIN COMB"/>
    <property type="match status" value="1"/>
</dbReference>
<name>A0A2U8DPI9_9CLOT</name>
<reference evidence="10" key="1">
    <citation type="submission" date="2017-04" db="EMBL/GenBank/DDBJ databases">
        <authorList>
            <person name="Song Y."/>
            <person name="Cho B.-K."/>
        </authorList>
    </citation>
    <scope>NUCLEOTIDE SEQUENCE [LARGE SCALE GENOMIC DNA]</scope>
    <source>
        <strain evidence="10">SL1</strain>
    </source>
</reference>
<dbReference type="KEGG" id="cdrk:B9W14_07685"/>
<evidence type="ECO:0000256" key="2">
    <source>
        <dbReference type="ARBA" id="ARBA00009477"/>
    </source>
</evidence>
<comment type="similarity">
    <text evidence="2">Belongs to the membrane fusion protein (MFP) (TC 8.A.1) family.</text>
</comment>
<feature type="domain" description="YhbJ barrel-sandwich hybrid" evidence="8">
    <location>
        <begin position="45"/>
        <end position="122"/>
    </location>
</feature>
<evidence type="ECO:0000256" key="4">
    <source>
        <dbReference type="ARBA" id="ARBA00022989"/>
    </source>
</evidence>